<evidence type="ECO:0000256" key="3">
    <source>
        <dbReference type="ARBA" id="ARBA00022692"/>
    </source>
</evidence>
<proteinExistence type="predicted"/>
<name>A0A099YCF0_LIMMU</name>
<dbReference type="InterPro" id="IPR001807">
    <property type="entry name" value="ClC"/>
</dbReference>
<feature type="transmembrane region" description="Helical" evidence="8">
    <location>
        <begin position="239"/>
        <end position="260"/>
    </location>
</feature>
<dbReference type="Pfam" id="PF00654">
    <property type="entry name" value="Voltage_CLC"/>
    <property type="match status" value="1"/>
</dbReference>
<dbReference type="GO" id="GO:0005886">
    <property type="term" value="C:plasma membrane"/>
    <property type="evidence" value="ECO:0007669"/>
    <property type="project" value="TreeGrafter"/>
</dbReference>
<dbReference type="EMBL" id="JROC01000028">
    <property type="protein sequence ID" value="KGL67067.1"/>
    <property type="molecule type" value="Genomic_DNA"/>
</dbReference>
<dbReference type="InterPro" id="IPR014743">
    <property type="entry name" value="Cl-channel_core"/>
</dbReference>
<keyword evidence="7" id="KW-0868">Chloride</keyword>
<dbReference type="Proteomes" id="UP000030001">
    <property type="component" value="Unassembled WGS sequence"/>
</dbReference>
<reference evidence="9 10" key="1">
    <citation type="submission" date="2014-09" db="EMBL/GenBank/DDBJ databases">
        <title>Lactobacillus mucosae CRL573 Genome Sequencing.</title>
        <authorList>
            <person name="Bleckwedel J."/>
            <person name="Teran L.C."/>
            <person name="Bonacina J."/>
            <person name="Saavedra L."/>
            <person name="Mozzi F.B."/>
            <person name="Raya R.R."/>
        </authorList>
    </citation>
    <scope>NUCLEOTIDE SEQUENCE [LARGE SCALE GENOMIC DNA]</scope>
    <source>
        <strain evidence="9 10">CRL573</strain>
    </source>
</reference>
<gene>
    <name evidence="9" type="ORF">LX03_03665</name>
</gene>
<evidence type="ECO:0000256" key="2">
    <source>
        <dbReference type="ARBA" id="ARBA00022448"/>
    </source>
</evidence>
<dbReference type="PANTHER" id="PTHR45711">
    <property type="entry name" value="CHLORIDE CHANNEL PROTEIN"/>
    <property type="match status" value="1"/>
</dbReference>
<keyword evidence="5" id="KW-0406">Ion transport</keyword>
<dbReference type="SUPFAM" id="SSF81340">
    <property type="entry name" value="Clc chloride channel"/>
    <property type="match status" value="1"/>
</dbReference>
<feature type="transmembrane region" description="Helical" evidence="8">
    <location>
        <begin position="162"/>
        <end position="187"/>
    </location>
</feature>
<dbReference type="Gene3D" id="1.10.3080.10">
    <property type="entry name" value="Clc chloride channel"/>
    <property type="match status" value="1"/>
</dbReference>
<feature type="transmembrane region" description="Helical" evidence="8">
    <location>
        <begin position="371"/>
        <end position="389"/>
    </location>
</feature>
<evidence type="ECO:0000313" key="9">
    <source>
        <dbReference type="EMBL" id="KGL67067.1"/>
    </source>
</evidence>
<feature type="transmembrane region" description="Helical" evidence="8">
    <location>
        <begin position="409"/>
        <end position="427"/>
    </location>
</feature>
<protein>
    <submittedName>
        <fullName evidence="9">Chloride channel protein</fullName>
    </submittedName>
</protein>
<evidence type="ECO:0000256" key="4">
    <source>
        <dbReference type="ARBA" id="ARBA00022989"/>
    </source>
</evidence>
<keyword evidence="2" id="KW-0813">Transport</keyword>
<feature type="transmembrane region" description="Helical" evidence="8">
    <location>
        <begin position="344"/>
        <end position="364"/>
    </location>
</feature>
<accession>A0A099YCF0</accession>
<evidence type="ECO:0000313" key="10">
    <source>
        <dbReference type="Proteomes" id="UP000030001"/>
    </source>
</evidence>
<keyword evidence="3 8" id="KW-0812">Transmembrane</keyword>
<feature type="transmembrane region" description="Helical" evidence="8">
    <location>
        <begin position="199"/>
        <end position="218"/>
    </location>
</feature>
<keyword evidence="4 8" id="KW-1133">Transmembrane helix</keyword>
<feature type="transmembrane region" description="Helical" evidence="8">
    <location>
        <begin position="317"/>
        <end position="338"/>
    </location>
</feature>
<sequence>MLKEIDASEILQRPFASNFLKKIGRGIAVGLVTGLIVASFRKIIDFTLQKLNVIYPYMQTHFWALGGYVIGTIILWLIMSRLLKNHLFDIVGSGVPQVEDILHDEHWMSWWSVLWRKYIIGLMAICPGLFLGREGPCIQMGAAIGQGLSEKCFKSSKDETKIMIACGIAAGLSAAFSAPLAGALFLIEEITYTFESQTWLTALTAAIASDIVTLLFFGTRPCMWLPVVYRLPPATYLPLILFGILLGILAWFYQYCLINIHCWYGKIHWLPRNRRSIIPLLLVIPIGLWDAKMLGGSHVFVEVIAQLPHHVHGFKTIMFLLLAYFVIRFAFSMISYGAAVPGGIFMPILVLGAILGSLAGIVMIKLGIIPATAYINIVVIGMAAYFGAIEMAPFTAICLLTEMVGTIQQILPMLLVTFIAYAVNDLLGGRPIYGALREQMAPQAALERNVQNH</sequence>
<comment type="caution">
    <text evidence="9">The sequence shown here is derived from an EMBL/GenBank/DDBJ whole genome shotgun (WGS) entry which is preliminary data.</text>
</comment>
<organism evidence="9 10">
    <name type="scientific">Limosilactobacillus mucosae</name>
    <name type="common">Lactobacillus mucosae</name>
    <dbReference type="NCBI Taxonomy" id="97478"/>
    <lineage>
        <taxon>Bacteria</taxon>
        <taxon>Bacillati</taxon>
        <taxon>Bacillota</taxon>
        <taxon>Bacilli</taxon>
        <taxon>Lactobacillales</taxon>
        <taxon>Lactobacillaceae</taxon>
        <taxon>Limosilactobacillus</taxon>
    </lineage>
</organism>
<keyword evidence="6 8" id="KW-0472">Membrane</keyword>
<feature type="transmembrane region" description="Helical" evidence="8">
    <location>
        <begin position="23"/>
        <end position="40"/>
    </location>
</feature>
<evidence type="ECO:0000256" key="1">
    <source>
        <dbReference type="ARBA" id="ARBA00004141"/>
    </source>
</evidence>
<dbReference type="PRINTS" id="PR00762">
    <property type="entry name" value="CLCHANNEL"/>
</dbReference>
<evidence type="ECO:0000256" key="5">
    <source>
        <dbReference type="ARBA" id="ARBA00023065"/>
    </source>
</evidence>
<dbReference type="GO" id="GO:0005247">
    <property type="term" value="F:voltage-gated chloride channel activity"/>
    <property type="evidence" value="ECO:0007669"/>
    <property type="project" value="TreeGrafter"/>
</dbReference>
<dbReference type="AlphaFoldDB" id="A0A099YCF0"/>
<dbReference type="CDD" id="cd01031">
    <property type="entry name" value="EriC"/>
    <property type="match status" value="1"/>
</dbReference>
<evidence type="ECO:0000256" key="7">
    <source>
        <dbReference type="ARBA" id="ARBA00023214"/>
    </source>
</evidence>
<evidence type="ECO:0000256" key="6">
    <source>
        <dbReference type="ARBA" id="ARBA00023136"/>
    </source>
</evidence>
<feature type="transmembrane region" description="Helical" evidence="8">
    <location>
        <begin position="61"/>
        <end position="79"/>
    </location>
</feature>
<feature type="transmembrane region" description="Helical" evidence="8">
    <location>
        <begin position="280"/>
        <end position="305"/>
    </location>
</feature>
<comment type="subcellular location">
    <subcellularLocation>
        <location evidence="1">Membrane</location>
        <topology evidence="1">Multi-pass membrane protein</topology>
    </subcellularLocation>
</comment>
<evidence type="ECO:0000256" key="8">
    <source>
        <dbReference type="SAM" id="Phobius"/>
    </source>
</evidence>
<dbReference type="PANTHER" id="PTHR45711:SF6">
    <property type="entry name" value="CHLORIDE CHANNEL PROTEIN"/>
    <property type="match status" value="1"/>
</dbReference>